<dbReference type="PATRIC" id="fig|162209.4.peg.3479"/>
<dbReference type="STRING" id="162209.IJ22_32570"/>
<keyword evidence="3" id="KW-1185">Reference proteome</keyword>
<name>A0A0U2L1X8_9BACL</name>
<dbReference type="Gene3D" id="3.50.4.20">
    <property type="match status" value="1"/>
</dbReference>
<feature type="compositionally biased region" description="Low complexity" evidence="1">
    <location>
        <begin position="190"/>
        <end position="203"/>
    </location>
</feature>
<reference evidence="3" key="1">
    <citation type="submission" date="2015-12" db="EMBL/GenBank/DDBJ databases">
        <title>Complete genome sequences of two moderately thermophilic Paenibacillus species.</title>
        <authorList>
            <person name="Butler R.III."/>
            <person name="Wang J."/>
            <person name="Stark B.C."/>
            <person name="Pombert J.-F."/>
        </authorList>
    </citation>
    <scope>NUCLEOTIDE SEQUENCE [LARGE SCALE GENOMIC DNA]</scope>
    <source>
        <strain evidence="3">32O-Y</strain>
    </source>
</reference>
<evidence type="ECO:0000313" key="2">
    <source>
        <dbReference type="EMBL" id="ALS23618.1"/>
    </source>
</evidence>
<sequence>MIHISGKTYEVIVDHKNGWRFEAFRDRYSEVLERYDYIVGDWGYNQLRLRGFFKDNHPKGSKDTIISTLPDYLNEYCNFGCAYFILEKVGNKQPQGHPGESVPESGIWQDGEPEKSKESETDEHKQRDQEQRPAGQALSQMKSPSEVQPWDASRRNNQPPNGKGQHPRSSKSGTSSRHFEGKQGGAPRGQYQANQAQPAQQQADFGSKPVHKQGKGYKSNQQQ</sequence>
<dbReference type="Proteomes" id="UP000061660">
    <property type="component" value="Chromosome"/>
</dbReference>
<dbReference type="EMBL" id="CP013652">
    <property type="protein sequence ID" value="ALS23618.1"/>
    <property type="molecule type" value="Genomic_DNA"/>
</dbReference>
<feature type="compositionally biased region" description="Basic and acidic residues" evidence="1">
    <location>
        <begin position="112"/>
        <end position="131"/>
    </location>
</feature>
<dbReference type="AlphaFoldDB" id="A0A0U2L1X8"/>
<dbReference type="Pfam" id="PF06265">
    <property type="entry name" value="YutD-like"/>
    <property type="match status" value="1"/>
</dbReference>
<organism evidence="2 3">
    <name type="scientific">Paenibacillus naphthalenovorans</name>
    <dbReference type="NCBI Taxonomy" id="162209"/>
    <lineage>
        <taxon>Bacteria</taxon>
        <taxon>Bacillati</taxon>
        <taxon>Bacillota</taxon>
        <taxon>Bacilli</taxon>
        <taxon>Bacillales</taxon>
        <taxon>Paenibacillaceae</taxon>
        <taxon>Paenibacillus</taxon>
    </lineage>
</organism>
<dbReference type="PIRSF" id="PIRSF012565">
    <property type="entry name" value="DUF1027"/>
    <property type="match status" value="1"/>
</dbReference>
<protein>
    <submittedName>
        <fullName evidence="2">Uncharacterized protein</fullName>
    </submittedName>
</protein>
<evidence type="ECO:0000256" key="1">
    <source>
        <dbReference type="SAM" id="MobiDB-lite"/>
    </source>
</evidence>
<dbReference type="KEGG" id="pnp:IJ22_32570"/>
<feature type="compositionally biased region" description="Polar residues" evidence="1">
    <location>
        <begin position="137"/>
        <end position="146"/>
    </location>
</feature>
<dbReference type="RefSeq" id="WP_235594145.1">
    <property type="nucleotide sequence ID" value="NZ_BJCS01000010.1"/>
</dbReference>
<evidence type="ECO:0000313" key="3">
    <source>
        <dbReference type="Proteomes" id="UP000061660"/>
    </source>
</evidence>
<feature type="region of interest" description="Disordered" evidence="1">
    <location>
        <begin position="93"/>
        <end position="223"/>
    </location>
</feature>
<proteinExistence type="predicted"/>
<accession>A0A0U2L1X8</accession>
<reference evidence="2 3" key="2">
    <citation type="journal article" date="2016" name="Genome Announc.">
        <title>Complete Genome Sequences of Two Interactive Moderate Thermophiles, Paenibacillus napthalenovorans 32O-Y and Paenibacillus sp. 32O-W.</title>
        <authorList>
            <person name="Butler R.R.III."/>
            <person name="Wang J."/>
            <person name="Stark B.C."/>
            <person name="Pombert J.F."/>
        </authorList>
    </citation>
    <scope>NUCLEOTIDE SEQUENCE [LARGE SCALE GENOMIC DNA]</scope>
    <source>
        <strain evidence="2 3">32O-Y</strain>
    </source>
</reference>
<gene>
    <name evidence="2" type="ORF">IJ22_32570</name>
</gene>
<dbReference type="InterPro" id="IPR038141">
    <property type="entry name" value="YutD-like_sf"/>
</dbReference>
<dbReference type="InterPro" id="IPR009370">
    <property type="entry name" value="YutD-like"/>
</dbReference>